<evidence type="ECO:0000256" key="4">
    <source>
        <dbReference type="ARBA" id="ARBA00022475"/>
    </source>
</evidence>
<protein>
    <submittedName>
        <fullName evidence="10">AzlC family ABC transporter permease</fullName>
    </submittedName>
</protein>
<keyword evidence="5 9" id="KW-0812">Transmembrane</keyword>
<dbReference type="InterPro" id="IPR011606">
    <property type="entry name" value="Brnchd-chn_aa_trnsp_permease"/>
</dbReference>
<dbReference type="Proteomes" id="UP001432011">
    <property type="component" value="Chromosome"/>
</dbReference>
<evidence type="ECO:0000256" key="9">
    <source>
        <dbReference type="SAM" id="Phobius"/>
    </source>
</evidence>
<evidence type="ECO:0000256" key="5">
    <source>
        <dbReference type="ARBA" id="ARBA00022692"/>
    </source>
</evidence>
<reference evidence="10" key="1">
    <citation type="submission" date="2022-10" db="EMBL/GenBank/DDBJ databases">
        <title>The complete genomes of actinobacterial strains from the NBC collection.</title>
        <authorList>
            <person name="Joergensen T.S."/>
            <person name="Alvarez Arevalo M."/>
            <person name="Sterndorff E.B."/>
            <person name="Faurdal D."/>
            <person name="Vuksanovic O."/>
            <person name="Mourched A.-S."/>
            <person name="Charusanti P."/>
            <person name="Shaw S."/>
            <person name="Blin K."/>
            <person name="Weber T."/>
        </authorList>
    </citation>
    <scope>NUCLEOTIDE SEQUENCE</scope>
    <source>
        <strain evidence="10">NBC_00254</strain>
    </source>
</reference>
<name>A0ABZ1T0Z6_9ACTN</name>
<feature type="region of interest" description="Disordered" evidence="8">
    <location>
        <begin position="191"/>
        <end position="232"/>
    </location>
</feature>
<dbReference type="RefSeq" id="WP_260617091.1">
    <property type="nucleotide sequence ID" value="NZ_CP108085.1"/>
</dbReference>
<proteinExistence type="inferred from homology"/>
<keyword evidence="3" id="KW-0813">Transport</keyword>
<dbReference type="PANTHER" id="PTHR34979:SF1">
    <property type="entry name" value="INNER MEMBRANE PROTEIN YGAZ"/>
    <property type="match status" value="1"/>
</dbReference>
<evidence type="ECO:0000313" key="10">
    <source>
        <dbReference type="EMBL" id="WUP78277.1"/>
    </source>
</evidence>
<feature type="transmembrane region" description="Helical" evidence="9">
    <location>
        <begin position="240"/>
        <end position="257"/>
    </location>
</feature>
<comment type="subcellular location">
    <subcellularLocation>
        <location evidence="1">Cell membrane</location>
        <topology evidence="1">Multi-pass membrane protein</topology>
    </subcellularLocation>
</comment>
<feature type="transmembrane region" description="Helical" evidence="9">
    <location>
        <begin position="166"/>
        <end position="185"/>
    </location>
</feature>
<comment type="similarity">
    <text evidence="2">Belongs to the AzlC family.</text>
</comment>
<gene>
    <name evidence="10" type="ORF">OG913_15165</name>
</gene>
<keyword evidence="11" id="KW-1185">Reference proteome</keyword>
<sequence length="289" mass="28974">MTTTPVQAGLPPKPRAAVVRDALGVGTAVGLSGFAFGVTSAGAGMTVVQTCVLSLFVFTGASQFALVGALGSGGNPLAAAAGALLLGVRNAFYGLRLSQLLGLPGSVRPLAAQWVIDETSAVALAQPDRRLARLGFTVTGVSLYAGWNITTFLGALGASALGDPTAWGLDAAGPAVFLALLLPMLRGRSSSRPAAASPAEPPDDGGPRGRARPGVHAEPRDEAPRTPQAARDPLARHAEAVVAVLAVVLALACVPFLPAGVPVLVAVLAAPAVLAASRLLTRRSPQGGR</sequence>
<evidence type="ECO:0000256" key="3">
    <source>
        <dbReference type="ARBA" id="ARBA00022448"/>
    </source>
</evidence>
<feature type="transmembrane region" description="Helical" evidence="9">
    <location>
        <begin position="22"/>
        <end position="44"/>
    </location>
</feature>
<feature type="transmembrane region" description="Helical" evidence="9">
    <location>
        <begin position="134"/>
        <end position="160"/>
    </location>
</feature>
<evidence type="ECO:0000256" key="6">
    <source>
        <dbReference type="ARBA" id="ARBA00022989"/>
    </source>
</evidence>
<dbReference type="Pfam" id="PF03591">
    <property type="entry name" value="AzlC"/>
    <property type="match status" value="1"/>
</dbReference>
<accession>A0ABZ1T0Z6</accession>
<keyword evidence="4" id="KW-1003">Cell membrane</keyword>
<organism evidence="10 11">
    <name type="scientific">Microbispora hainanensis</name>
    <dbReference type="NCBI Taxonomy" id="568844"/>
    <lineage>
        <taxon>Bacteria</taxon>
        <taxon>Bacillati</taxon>
        <taxon>Actinomycetota</taxon>
        <taxon>Actinomycetes</taxon>
        <taxon>Streptosporangiales</taxon>
        <taxon>Streptosporangiaceae</taxon>
        <taxon>Microbispora</taxon>
    </lineage>
</organism>
<keyword evidence="7 9" id="KW-0472">Membrane</keyword>
<evidence type="ECO:0000256" key="7">
    <source>
        <dbReference type="ARBA" id="ARBA00023136"/>
    </source>
</evidence>
<evidence type="ECO:0000313" key="11">
    <source>
        <dbReference type="Proteomes" id="UP001432011"/>
    </source>
</evidence>
<keyword evidence="6 9" id="KW-1133">Transmembrane helix</keyword>
<dbReference type="EMBL" id="CP108085">
    <property type="protein sequence ID" value="WUP78277.1"/>
    <property type="molecule type" value="Genomic_DNA"/>
</dbReference>
<evidence type="ECO:0000256" key="1">
    <source>
        <dbReference type="ARBA" id="ARBA00004651"/>
    </source>
</evidence>
<evidence type="ECO:0000256" key="2">
    <source>
        <dbReference type="ARBA" id="ARBA00010735"/>
    </source>
</evidence>
<feature type="transmembrane region" description="Helical" evidence="9">
    <location>
        <begin position="263"/>
        <end position="281"/>
    </location>
</feature>
<feature type="compositionally biased region" description="Basic and acidic residues" evidence="8">
    <location>
        <begin position="215"/>
        <end position="224"/>
    </location>
</feature>
<dbReference type="PANTHER" id="PTHR34979">
    <property type="entry name" value="INNER MEMBRANE PROTEIN YGAZ"/>
    <property type="match status" value="1"/>
</dbReference>
<evidence type="ECO:0000256" key="8">
    <source>
        <dbReference type="SAM" id="MobiDB-lite"/>
    </source>
</evidence>